<dbReference type="InterPro" id="IPR009454">
    <property type="entry name" value="Lipid_transpt_open_b-sht"/>
</dbReference>
<keyword evidence="3" id="KW-0325">Glycoprotein</keyword>
<keyword evidence="6" id="KW-1185">Reference proteome</keyword>
<feature type="domain" description="Lipid transport open beta-sheet" evidence="4">
    <location>
        <begin position="29"/>
        <end position="92"/>
    </location>
</feature>
<gene>
    <name evidence="5" type="ORF">ACAOBT_LOCUS8248</name>
</gene>
<comment type="subcellular location">
    <subcellularLocation>
        <location evidence="1">Secreted</location>
    </subcellularLocation>
</comment>
<evidence type="ECO:0000259" key="4">
    <source>
        <dbReference type="Pfam" id="PF06448"/>
    </source>
</evidence>
<evidence type="ECO:0000256" key="1">
    <source>
        <dbReference type="ARBA" id="ARBA00004613"/>
    </source>
</evidence>
<evidence type="ECO:0000256" key="3">
    <source>
        <dbReference type="ARBA" id="ARBA00023180"/>
    </source>
</evidence>
<comment type="caution">
    <text evidence="5">The sequence shown here is derived from an EMBL/GenBank/DDBJ whole genome shotgun (WGS) entry which is preliminary data.</text>
</comment>
<dbReference type="SUPFAM" id="SSF56968">
    <property type="entry name" value="Lipovitellin-phosvitin complex, beta-sheet shell regions"/>
    <property type="match status" value="1"/>
</dbReference>
<evidence type="ECO:0000313" key="5">
    <source>
        <dbReference type="EMBL" id="CAH1969139.1"/>
    </source>
</evidence>
<accession>A0A9P0K968</accession>
<keyword evidence="2" id="KW-0964">Secreted</keyword>
<dbReference type="GO" id="GO:0005319">
    <property type="term" value="F:lipid transporter activity"/>
    <property type="evidence" value="ECO:0007669"/>
    <property type="project" value="InterPro"/>
</dbReference>
<dbReference type="GO" id="GO:0005576">
    <property type="term" value="C:extracellular region"/>
    <property type="evidence" value="ECO:0007669"/>
    <property type="project" value="UniProtKB-SubCell"/>
</dbReference>
<dbReference type="EMBL" id="CAKOFQ010006760">
    <property type="protein sequence ID" value="CAH1969139.1"/>
    <property type="molecule type" value="Genomic_DNA"/>
</dbReference>
<dbReference type="OrthoDB" id="10291459at2759"/>
<proteinExistence type="predicted"/>
<protein>
    <recommendedName>
        <fullName evidence="4">Lipid transport open beta-sheet domain-containing protein</fullName>
    </recommendedName>
</protein>
<sequence length="175" mass="19740">MTNFCSSELLVKRGDKEEPQVGDSSKRVDMSICSWPTIDKTIGLKVCTEYNYMNVTRMDNIPYFLVAGPAGFRCYLHKSDPTAKDYVQTHNVTLLLQSGAGTVLARGKYKNTPDEKFIQVALDINNKKHFDAVASIKRSRIKNGFSYNPLIYLGVNNDKVLKFSGKLIDLSIYTR</sequence>
<name>A0A9P0K968_ACAOB</name>
<reference evidence="5" key="1">
    <citation type="submission" date="2022-03" db="EMBL/GenBank/DDBJ databases">
        <authorList>
            <person name="Sayadi A."/>
        </authorList>
    </citation>
    <scope>NUCLEOTIDE SEQUENCE</scope>
</reference>
<evidence type="ECO:0000256" key="2">
    <source>
        <dbReference type="ARBA" id="ARBA00022525"/>
    </source>
</evidence>
<dbReference type="InterPro" id="IPR015819">
    <property type="entry name" value="Lipid_transp_b-sht_shell"/>
</dbReference>
<dbReference type="Proteomes" id="UP001152888">
    <property type="component" value="Unassembled WGS sequence"/>
</dbReference>
<dbReference type="AlphaFoldDB" id="A0A9P0K968"/>
<organism evidence="5 6">
    <name type="scientific">Acanthoscelides obtectus</name>
    <name type="common">Bean weevil</name>
    <name type="synonym">Bruchus obtectus</name>
    <dbReference type="NCBI Taxonomy" id="200917"/>
    <lineage>
        <taxon>Eukaryota</taxon>
        <taxon>Metazoa</taxon>
        <taxon>Ecdysozoa</taxon>
        <taxon>Arthropoda</taxon>
        <taxon>Hexapoda</taxon>
        <taxon>Insecta</taxon>
        <taxon>Pterygota</taxon>
        <taxon>Neoptera</taxon>
        <taxon>Endopterygota</taxon>
        <taxon>Coleoptera</taxon>
        <taxon>Polyphaga</taxon>
        <taxon>Cucujiformia</taxon>
        <taxon>Chrysomeloidea</taxon>
        <taxon>Chrysomelidae</taxon>
        <taxon>Bruchinae</taxon>
        <taxon>Bruchini</taxon>
        <taxon>Acanthoscelides</taxon>
    </lineage>
</organism>
<evidence type="ECO:0000313" key="6">
    <source>
        <dbReference type="Proteomes" id="UP001152888"/>
    </source>
</evidence>
<dbReference type="Pfam" id="PF06448">
    <property type="entry name" value="DUF1081"/>
    <property type="match status" value="1"/>
</dbReference>